<dbReference type="SMART" id="SM00382">
    <property type="entry name" value="AAA"/>
    <property type="match status" value="2"/>
</dbReference>
<gene>
    <name evidence="8" type="ORF">RJ641_025580</name>
</gene>
<dbReference type="Gene3D" id="3.40.50.300">
    <property type="entry name" value="P-loop containing nucleotide triphosphate hydrolases"/>
    <property type="match status" value="2"/>
</dbReference>
<evidence type="ECO:0000259" key="7">
    <source>
        <dbReference type="SMART" id="SM01332"/>
    </source>
</evidence>
<dbReference type="GO" id="GO:0016887">
    <property type="term" value="F:ATP hydrolysis activity"/>
    <property type="evidence" value="ECO:0007669"/>
    <property type="project" value="InterPro"/>
</dbReference>
<dbReference type="Proteomes" id="UP001370490">
    <property type="component" value="Unassembled WGS sequence"/>
</dbReference>
<dbReference type="Pfam" id="PF00134">
    <property type="entry name" value="Cyclin_N"/>
    <property type="match status" value="1"/>
</dbReference>
<sequence length="1422" mass="155824">MTEGNSGRNDISSQTGFLPSFIAFSWSFCAQLLANARTAAADNNKTKLQVNANGVVIDGAQAQPRKLAAVPKNVQKRVPLKPKTKPENVIGTSSDKEVEEIKKENTPAKASKKKVHSLTFVLTARSKAACGLANKPKKQIVDIDAADTNNELAVVEYVEDNENRVHPYMDSQPDVNDKMRAILIDWLIEVHNKFELLPETLNLTVNDFVCISDMAYSHRYILLMEKSILAKLDWYLTVPTPYVFLSRFIKASIPDQDCPSMIAASAVYAARRTLGKSPAWNDTLKLHTGFSEQQLIQRQEEEMPSKGKKQQSKSSSRLSQQESTPSQVAEIDEGQLLSSKAEAASRFPSLIATSAFTGRISAVDSATHGAIVWLSESDMSAFSLHNGSLVSVCLASRNALSSTFPLNSLVEEYASNSGVDFREQMAVDDAGNYFALATVFYSSKVLKNEAQLSSDLSITLGCPPLSRVLFVCSVQTLFLSNLKYEKDKLCGISLYPCKEICLELVSSKIASRRKCSFPSLINSPVETVHDRFENEKLASPRTPVSCHSSLSLPISGLSSSAIHEESASSSTNMDKMHIDVLDVGQMLSNEITRKLVEIPAASWLYSRSLFPGNLVAIPILSEQCIFRVIDADKLMDCGVNQELTNGGCDSLSRPPTSMKDYENAFVIGHETKVVISSKLNSVLQSPRGRGLQSVKVEYKGLKARMECGVLKLGGLSKEYAILMDIIFSSVKNTLSSLGLRTTKGVLLHGPPGTGKTSLAKLCARDAGVNLFVVNGPEIVSQYYGESEQKLHEVFDSASQAAPAVRSGPSQAVVNLVLAIESDGCLEGDEYGVVDVAVDEDKGHEQSRRRKVFIDELDAIAPARKDGGEELSQRMVATLLNLMDGISKPEGFLVIAATNRPDSIESALRRPGRLDREIEIGSKLYNFCLKFSQDGGIGKAKILVRKNMKWKLGVPSPKQRLDILSTLLNEMEHSLTDIQVEHLAMTTHGFVGADLASLCNEAAFVCLRHYIKFNKYYNHVHSGKASRNNGFSDGTMGTNFSEDEDNYILEDQPNIASPRCSVLPISSVIPQSPGLRGFGQGSITSTKNDADINVVEESYLIEKPLLKVTFEDFEKARLKVRPSAMREVVLEIPKVKWLDVGGQKEVKAQLMEAVEWPQKHQDAFKRIGTCPPTGVLMFGPPGCSKTLLARAVASEAGLNFLAVKGPELFSKWVGESEKAVKSLFRKARANAPSVIFFDEIDGLAVIRGKESDGVSVADRVLSQLLVELDGLHERVNVTVIAATNRPDKIDPALLRPGRFDRLIYVGPPNKTDREDIFKIHLHKMPCSSDVSIKELASLTEGYTGADISLICREAAVAAIEESLDAVQVTMEHLRTAIGKLRPSQVQSFEELSEKFQRLVHSSARSKELEDQTCSSISNSIPSW</sequence>
<feature type="domain" description="Cyclin C-terminal" evidence="7">
    <location>
        <begin position="239"/>
        <end position="326"/>
    </location>
</feature>
<dbReference type="InterPro" id="IPR003960">
    <property type="entry name" value="ATPase_AAA_CS"/>
</dbReference>
<organism evidence="8 9">
    <name type="scientific">Dillenia turbinata</name>
    <dbReference type="NCBI Taxonomy" id="194707"/>
    <lineage>
        <taxon>Eukaryota</taxon>
        <taxon>Viridiplantae</taxon>
        <taxon>Streptophyta</taxon>
        <taxon>Embryophyta</taxon>
        <taxon>Tracheophyta</taxon>
        <taxon>Spermatophyta</taxon>
        <taxon>Magnoliopsida</taxon>
        <taxon>eudicotyledons</taxon>
        <taxon>Gunneridae</taxon>
        <taxon>Pentapetalae</taxon>
        <taxon>Dilleniales</taxon>
        <taxon>Dilleniaceae</taxon>
        <taxon>Dillenia</taxon>
    </lineage>
</organism>
<dbReference type="InterPro" id="IPR036915">
    <property type="entry name" value="Cyclin-like_sf"/>
</dbReference>
<keyword evidence="4" id="KW-0195">Cyclin</keyword>
<dbReference type="Pfam" id="PF26429">
    <property type="entry name" value="DPBB_CI111"/>
    <property type="match status" value="1"/>
</dbReference>
<evidence type="ECO:0000259" key="6">
    <source>
        <dbReference type="SMART" id="SM00382"/>
    </source>
</evidence>
<dbReference type="CDD" id="cd19511">
    <property type="entry name" value="RecA-like_CDC48_r2-like"/>
    <property type="match status" value="1"/>
</dbReference>
<dbReference type="InterPro" id="IPR003593">
    <property type="entry name" value="AAA+_ATPase"/>
</dbReference>
<evidence type="ECO:0000313" key="8">
    <source>
        <dbReference type="EMBL" id="KAK6944478.1"/>
    </source>
</evidence>
<evidence type="ECO:0000313" key="9">
    <source>
        <dbReference type="Proteomes" id="UP001370490"/>
    </source>
</evidence>
<dbReference type="EMBL" id="JBAMMX010000003">
    <property type="protein sequence ID" value="KAK6944478.1"/>
    <property type="molecule type" value="Genomic_DNA"/>
</dbReference>
<dbReference type="Gene3D" id="1.10.472.10">
    <property type="entry name" value="Cyclin-like"/>
    <property type="match status" value="4"/>
</dbReference>
<keyword evidence="2" id="KW-0547">Nucleotide-binding</keyword>
<dbReference type="InterPro" id="IPR003959">
    <property type="entry name" value="ATPase_AAA_core"/>
</dbReference>
<evidence type="ECO:0000256" key="4">
    <source>
        <dbReference type="ARBA" id="ARBA00023127"/>
    </source>
</evidence>
<feature type="compositionally biased region" description="Low complexity" evidence="5">
    <location>
        <begin position="312"/>
        <end position="326"/>
    </location>
</feature>
<dbReference type="PANTHER" id="PTHR23077:SF27">
    <property type="entry name" value="ATPASE FAMILY GENE 2 PROTEIN HOMOLOG A"/>
    <property type="match status" value="1"/>
</dbReference>
<feature type="region of interest" description="Disordered" evidence="5">
    <location>
        <begin position="298"/>
        <end position="332"/>
    </location>
</feature>
<comment type="caution">
    <text evidence="8">The sequence shown here is derived from an EMBL/GenBank/DDBJ whole genome shotgun (WGS) entry which is preliminary data.</text>
</comment>
<dbReference type="SUPFAM" id="SSF52540">
    <property type="entry name" value="P-loop containing nucleoside triphosphate hydrolases"/>
    <property type="match status" value="2"/>
</dbReference>
<keyword evidence="3" id="KW-0067">ATP-binding</keyword>
<evidence type="ECO:0000256" key="1">
    <source>
        <dbReference type="ARBA" id="ARBA00006914"/>
    </source>
</evidence>
<dbReference type="Pfam" id="PF00004">
    <property type="entry name" value="AAA"/>
    <property type="match status" value="3"/>
</dbReference>
<feature type="domain" description="AAA+ ATPase" evidence="6">
    <location>
        <begin position="1170"/>
        <end position="1308"/>
    </location>
</feature>
<evidence type="ECO:0000256" key="5">
    <source>
        <dbReference type="SAM" id="MobiDB-lite"/>
    </source>
</evidence>
<dbReference type="GO" id="GO:0009507">
    <property type="term" value="C:chloroplast"/>
    <property type="evidence" value="ECO:0007669"/>
    <property type="project" value="TreeGrafter"/>
</dbReference>
<dbReference type="GO" id="GO:0005524">
    <property type="term" value="F:ATP binding"/>
    <property type="evidence" value="ECO:0007669"/>
    <property type="project" value="UniProtKB-KW"/>
</dbReference>
<evidence type="ECO:0000256" key="3">
    <source>
        <dbReference type="ARBA" id="ARBA00022840"/>
    </source>
</evidence>
<dbReference type="Pfam" id="PF02984">
    <property type="entry name" value="Cyclin_C"/>
    <property type="match status" value="1"/>
</dbReference>
<reference evidence="8 9" key="1">
    <citation type="submission" date="2023-12" db="EMBL/GenBank/DDBJ databases">
        <title>A high-quality genome assembly for Dillenia turbinata (Dilleniales).</title>
        <authorList>
            <person name="Chanderbali A."/>
        </authorList>
    </citation>
    <scope>NUCLEOTIDE SEQUENCE [LARGE SCALE GENOMIC DNA]</scope>
    <source>
        <strain evidence="8">LSX21</strain>
        <tissue evidence="8">Leaf</tissue>
    </source>
</reference>
<dbReference type="SMART" id="SM01332">
    <property type="entry name" value="Cyclin_C"/>
    <property type="match status" value="1"/>
</dbReference>
<dbReference type="FunFam" id="3.40.50.300:FF:000661">
    <property type="entry name" value="calmodulin-interacting protein 111 isoform X1"/>
    <property type="match status" value="1"/>
</dbReference>
<evidence type="ECO:0000256" key="2">
    <source>
        <dbReference type="ARBA" id="ARBA00022741"/>
    </source>
</evidence>
<dbReference type="SUPFAM" id="SSF47954">
    <property type="entry name" value="Cyclin-like"/>
    <property type="match status" value="2"/>
</dbReference>
<dbReference type="InterPro" id="IPR050168">
    <property type="entry name" value="AAA_ATPase_domain"/>
</dbReference>
<dbReference type="PANTHER" id="PTHR23077">
    <property type="entry name" value="AAA-FAMILY ATPASE"/>
    <property type="match status" value="1"/>
</dbReference>
<proteinExistence type="inferred from homology"/>
<dbReference type="InterPro" id="IPR004367">
    <property type="entry name" value="Cyclin_C-dom"/>
</dbReference>
<keyword evidence="9" id="KW-1185">Reference proteome</keyword>
<name>A0AAN8ZRT2_9MAGN</name>
<dbReference type="InterPro" id="IPR058958">
    <property type="entry name" value="DPBB_CI111"/>
</dbReference>
<dbReference type="PROSITE" id="PS00674">
    <property type="entry name" value="AAA"/>
    <property type="match status" value="1"/>
</dbReference>
<dbReference type="InterPro" id="IPR041569">
    <property type="entry name" value="AAA_lid_3"/>
</dbReference>
<dbReference type="InterPro" id="IPR027417">
    <property type="entry name" value="P-loop_NTPase"/>
</dbReference>
<dbReference type="Gene3D" id="1.10.8.60">
    <property type="match status" value="2"/>
</dbReference>
<feature type="domain" description="AAA+ ATPase" evidence="6">
    <location>
        <begin position="741"/>
        <end position="923"/>
    </location>
</feature>
<comment type="similarity">
    <text evidence="1">Belongs to the AAA ATPase family.</text>
</comment>
<accession>A0AAN8ZRT2</accession>
<protein>
    <submittedName>
        <fullName evidence="8">AAA ATPase, AAA+ lid domain</fullName>
    </submittedName>
</protein>
<dbReference type="InterPro" id="IPR006671">
    <property type="entry name" value="Cyclin_N"/>
</dbReference>
<dbReference type="Pfam" id="PF17862">
    <property type="entry name" value="AAA_lid_3"/>
    <property type="match status" value="2"/>
</dbReference>
<dbReference type="FunFam" id="1.10.8.60:FF:000038">
    <property type="entry name" value="spermatogenesis-associated protein 5-like protein 1"/>
    <property type="match status" value="1"/>
</dbReference>